<dbReference type="EMBL" id="GBHO01016670">
    <property type="protein sequence ID" value="JAG26934.1"/>
    <property type="molecule type" value="Transcribed_RNA"/>
</dbReference>
<proteinExistence type="predicted"/>
<protein>
    <recommendedName>
        <fullName evidence="3">Tesmin/TSO1-like CXC domain-containing protein</fullName>
    </recommendedName>
</protein>
<evidence type="ECO:0000313" key="2">
    <source>
        <dbReference type="EMBL" id="JAG26934.1"/>
    </source>
</evidence>
<organism evidence="2">
    <name type="scientific">Lygus hesperus</name>
    <name type="common">Western plant bug</name>
    <dbReference type="NCBI Taxonomy" id="30085"/>
    <lineage>
        <taxon>Eukaryota</taxon>
        <taxon>Metazoa</taxon>
        <taxon>Ecdysozoa</taxon>
        <taxon>Arthropoda</taxon>
        <taxon>Hexapoda</taxon>
        <taxon>Insecta</taxon>
        <taxon>Pterygota</taxon>
        <taxon>Neoptera</taxon>
        <taxon>Paraneoptera</taxon>
        <taxon>Hemiptera</taxon>
        <taxon>Heteroptera</taxon>
        <taxon>Panheteroptera</taxon>
        <taxon>Cimicomorpha</taxon>
        <taxon>Miridae</taxon>
        <taxon>Mirini</taxon>
        <taxon>Lygus</taxon>
    </lineage>
</organism>
<evidence type="ECO:0000256" key="1">
    <source>
        <dbReference type="SAM" id="MobiDB-lite"/>
    </source>
</evidence>
<name>A0A0A9Y436_LYGHE</name>
<accession>A0A0A9Y436</accession>
<evidence type="ECO:0008006" key="3">
    <source>
        <dbReference type="Google" id="ProtNLM"/>
    </source>
</evidence>
<sequence length="132" mass="14527">MWRDREMNEEQWGWKSGPDGLMPVQTTQPPAPEALLNSISCACKTGCKNACSCRKVGINCSAICAHCKGHACLNSVSEQRKLTTDSSELDSASEDEDDLETGEGSEVEEEEEQQELGNEEEQPGPSKIRRTH</sequence>
<gene>
    <name evidence="2" type="ORF">CM83_102587</name>
</gene>
<feature type="region of interest" description="Disordered" evidence="1">
    <location>
        <begin position="79"/>
        <end position="132"/>
    </location>
</feature>
<reference evidence="2" key="1">
    <citation type="journal article" date="2014" name="PLoS ONE">
        <title>Transcriptome-Based Identification of ABC Transporters in the Western Tarnished Plant Bug Lygus hesperus.</title>
        <authorList>
            <person name="Hull J.J."/>
            <person name="Chaney K."/>
            <person name="Geib S.M."/>
            <person name="Fabrick J.A."/>
            <person name="Brent C.S."/>
            <person name="Walsh D."/>
            <person name="Lavine L.C."/>
        </authorList>
    </citation>
    <scope>NUCLEOTIDE SEQUENCE</scope>
</reference>
<feature type="compositionally biased region" description="Acidic residues" evidence="1">
    <location>
        <begin position="87"/>
        <end position="122"/>
    </location>
</feature>
<dbReference type="AlphaFoldDB" id="A0A0A9Y436"/>
<feature type="region of interest" description="Disordered" evidence="1">
    <location>
        <begin position="1"/>
        <end position="23"/>
    </location>
</feature>
<reference evidence="2" key="2">
    <citation type="submission" date="2014-07" db="EMBL/GenBank/DDBJ databases">
        <authorList>
            <person name="Hull J."/>
        </authorList>
    </citation>
    <scope>NUCLEOTIDE SEQUENCE</scope>
</reference>